<dbReference type="InterPro" id="IPR044068">
    <property type="entry name" value="CB"/>
</dbReference>
<evidence type="ECO:0000259" key="7">
    <source>
        <dbReference type="PROSITE" id="PS51900"/>
    </source>
</evidence>
<dbReference type="KEGG" id="str:Sterm_3933"/>
<dbReference type="InterPro" id="IPR013762">
    <property type="entry name" value="Integrase-like_cat_sf"/>
</dbReference>
<dbReference type="CDD" id="cd00796">
    <property type="entry name" value="INT_Rci_Hp1_C"/>
    <property type="match status" value="1"/>
</dbReference>
<dbReference type="InterPro" id="IPR010998">
    <property type="entry name" value="Integrase_recombinase_N"/>
</dbReference>
<evidence type="ECO:0000259" key="6">
    <source>
        <dbReference type="PROSITE" id="PS51898"/>
    </source>
</evidence>
<dbReference type="InterPro" id="IPR004107">
    <property type="entry name" value="Integrase_SAM-like_N"/>
</dbReference>
<accession>D1AGP6</accession>
<dbReference type="AlphaFoldDB" id="D1AGP6"/>
<dbReference type="PANTHER" id="PTHR30629">
    <property type="entry name" value="PROPHAGE INTEGRASE"/>
    <property type="match status" value="1"/>
</dbReference>
<dbReference type="RefSeq" id="WP_012863341.1">
    <property type="nucleotide sequence ID" value="NC_013517.1"/>
</dbReference>
<evidence type="ECO:0000256" key="5">
    <source>
        <dbReference type="PROSITE-ProRule" id="PRU01248"/>
    </source>
</evidence>
<dbReference type="SUPFAM" id="SSF56349">
    <property type="entry name" value="DNA breaking-rejoining enzymes"/>
    <property type="match status" value="1"/>
</dbReference>
<reference evidence="9" key="1">
    <citation type="submission" date="2009-09" db="EMBL/GenBank/DDBJ databases">
        <title>The complete chromosome of Sebaldella termitidis ATCC 33386.</title>
        <authorList>
            <consortium name="US DOE Joint Genome Institute (JGI-PGF)"/>
            <person name="Lucas S."/>
            <person name="Copeland A."/>
            <person name="Lapidus A."/>
            <person name="Glavina del Rio T."/>
            <person name="Dalin E."/>
            <person name="Tice H."/>
            <person name="Bruce D."/>
            <person name="Goodwin L."/>
            <person name="Pitluck S."/>
            <person name="Kyrpides N."/>
            <person name="Mavromatis K."/>
            <person name="Ivanova N."/>
            <person name="Mikhailova N."/>
            <person name="Sims D."/>
            <person name="Meincke L."/>
            <person name="Brettin T."/>
            <person name="Detter J.C."/>
            <person name="Han C."/>
            <person name="Larimer F."/>
            <person name="Land M."/>
            <person name="Hauser L."/>
            <person name="Markowitz V."/>
            <person name="Cheng J.F."/>
            <person name="Hugenholtz P."/>
            <person name="Woyke T."/>
            <person name="Wu D."/>
            <person name="Eisen J.A."/>
        </authorList>
    </citation>
    <scope>NUCLEOTIDE SEQUENCE [LARGE SCALE GENOMIC DNA]</scope>
    <source>
        <strain evidence="9">ATCC 33386 / NCTC 11300</strain>
    </source>
</reference>
<dbReference type="HOGENOM" id="CLU_027562_1_1_0"/>
<keyword evidence="2" id="KW-0229">DNA integration</keyword>
<dbReference type="GO" id="GO:0003677">
    <property type="term" value="F:DNA binding"/>
    <property type="evidence" value="ECO:0007669"/>
    <property type="project" value="UniProtKB-UniRule"/>
</dbReference>
<keyword evidence="3 5" id="KW-0238">DNA-binding</keyword>
<dbReference type="InterPro" id="IPR002104">
    <property type="entry name" value="Integrase_catalytic"/>
</dbReference>
<evidence type="ECO:0000256" key="2">
    <source>
        <dbReference type="ARBA" id="ARBA00022908"/>
    </source>
</evidence>
<dbReference type="eggNOG" id="COG0582">
    <property type="taxonomic scope" value="Bacteria"/>
</dbReference>
<dbReference type="Proteomes" id="UP000000845">
    <property type="component" value="Chromosome"/>
</dbReference>
<dbReference type="PROSITE" id="PS51898">
    <property type="entry name" value="TYR_RECOMBINASE"/>
    <property type="match status" value="1"/>
</dbReference>
<dbReference type="InterPro" id="IPR011010">
    <property type="entry name" value="DNA_brk_join_enz"/>
</dbReference>
<dbReference type="GO" id="GO:0015074">
    <property type="term" value="P:DNA integration"/>
    <property type="evidence" value="ECO:0007669"/>
    <property type="project" value="UniProtKB-KW"/>
</dbReference>
<protein>
    <submittedName>
        <fullName evidence="8">Integrase family protein</fullName>
    </submittedName>
</protein>
<dbReference type="Gene3D" id="1.10.443.10">
    <property type="entry name" value="Intergrase catalytic core"/>
    <property type="match status" value="1"/>
</dbReference>
<evidence type="ECO:0000256" key="3">
    <source>
        <dbReference type="ARBA" id="ARBA00023125"/>
    </source>
</evidence>
<dbReference type="Pfam" id="PF14659">
    <property type="entry name" value="Phage_int_SAM_3"/>
    <property type="match status" value="1"/>
</dbReference>
<dbReference type="Gene3D" id="1.10.150.130">
    <property type="match status" value="1"/>
</dbReference>
<name>D1AGP6_SEBTE</name>
<evidence type="ECO:0000313" key="8">
    <source>
        <dbReference type="EMBL" id="ACZ10766.1"/>
    </source>
</evidence>
<evidence type="ECO:0000313" key="9">
    <source>
        <dbReference type="Proteomes" id="UP000000845"/>
    </source>
</evidence>
<evidence type="ECO:0000256" key="4">
    <source>
        <dbReference type="ARBA" id="ARBA00023172"/>
    </source>
</evidence>
<keyword evidence="4" id="KW-0233">DNA recombination</keyword>
<proteinExistence type="inferred from homology"/>
<dbReference type="STRING" id="526218.Sterm_3933"/>
<dbReference type="Pfam" id="PF00589">
    <property type="entry name" value="Phage_integrase"/>
    <property type="match status" value="1"/>
</dbReference>
<keyword evidence="9" id="KW-1185">Reference proteome</keyword>
<gene>
    <name evidence="8" type="ordered locus">Sterm_3933</name>
</gene>
<dbReference type="InterPro" id="IPR050808">
    <property type="entry name" value="Phage_Integrase"/>
</dbReference>
<feature type="domain" description="Tyr recombinase" evidence="6">
    <location>
        <begin position="167"/>
        <end position="341"/>
    </location>
</feature>
<sequence length="344" mass="40224">MRNPNGYGSVFKLSGNRRKPFAVRITKGWTDEGKRIYKYLSYHITRKEAMQALASYNANPYNVDESNITFGELYEKWSTRHYKNLSKNTIKGYETCSKYCKPIFDMKIKDIKIVHLQNLIDGLNKNHGTLKMMKNILKQIFGYAMELDIIQKDYSRFLKIGKHVTIKQKSIFNDKEIAVLWKNLDKYQYIDTILIMIYTGMRVGEMLNLRKEDINLIEQTIIVRTSKTEAGTNRIIPIHPRIKELIQNRYKNSNSDHLITGLQNRNSISYVYYDIRLFNPIMDELNIKHTPHDCRHTFATRLNDAGGNATAIKKMIGHESFALTEKVYTHKKVSELRKAIELVN</sequence>
<dbReference type="PANTHER" id="PTHR30629:SF2">
    <property type="entry name" value="PROPHAGE INTEGRASE INTS-RELATED"/>
    <property type="match status" value="1"/>
</dbReference>
<dbReference type="EMBL" id="CP001739">
    <property type="protein sequence ID" value="ACZ10766.1"/>
    <property type="molecule type" value="Genomic_DNA"/>
</dbReference>
<comment type="similarity">
    <text evidence="1">Belongs to the 'phage' integrase family.</text>
</comment>
<organism evidence="8 9">
    <name type="scientific">Sebaldella termitidis (strain ATCC 33386 / NCTC 11300)</name>
    <dbReference type="NCBI Taxonomy" id="526218"/>
    <lineage>
        <taxon>Bacteria</taxon>
        <taxon>Fusobacteriati</taxon>
        <taxon>Fusobacteriota</taxon>
        <taxon>Fusobacteriia</taxon>
        <taxon>Fusobacteriales</taxon>
        <taxon>Leptotrichiaceae</taxon>
        <taxon>Sebaldella</taxon>
    </lineage>
</organism>
<feature type="domain" description="Core-binding (CB)" evidence="7">
    <location>
        <begin position="68"/>
        <end position="145"/>
    </location>
</feature>
<evidence type="ECO:0000256" key="1">
    <source>
        <dbReference type="ARBA" id="ARBA00008857"/>
    </source>
</evidence>
<dbReference type="GO" id="GO:0006310">
    <property type="term" value="P:DNA recombination"/>
    <property type="evidence" value="ECO:0007669"/>
    <property type="project" value="UniProtKB-KW"/>
</dbReference>
<dbReference type="PROSITE" id="PS51900">
    <property type="entry name" value="CB"/>
    <property type="match status" value="1"/>
</dbReference>
<reference evidence="8 9" key="2">
    <citation type="journal article" date="2010" name="Stand. Genomic Sci.">
        <title>Complete genome sequence of Sebaldella termitidis type strain (NCTC 11300).</title>
        <authorList>
            <person name="Harmon-Smith M."/>
            <person name="Celia L."/>
            <person name="Chertkov O."/>
            <person name="Lapidus A."/>
            <person name="Copeland A."/>
            <person name="Glavina Del Rio T."/>
            <person name="Nolan M."/>
            <person name="Lucas S."/>
            <person name="Tice H."/>
            <person name="Cheng J.F."/>
            <person name="Han C."/>
            <person name="Detter J.C."/>
            <person name="Bruce D."/>
            <person name="Goodwin L."/>
            <person name="Pitluck S."/>
            <person name="Pati A."/>
            <person name="Liolios K."/>
            <person name="Ivanova N."/>
            <person name="Mavromatis K."/>
            <person name="Mikhailova N."/>
            <person name="Chen A."/>
            <person name="Palaniappan K."/>
            <person name="Land M."/>
            <person name="Hauser L."/>
            <person name="Chang Y.J."/>
            <person name="Jeffries C.D."/>
            <person name="Brettin T."/>
            <person name="Goker M."/>
            <person name="Beck B."/>
            <person name="Bristow J."/>
            <person name="Eisen J.A."/>
            <person name="Markowitz V."/>
            <person name="Hugenholtz P."/>
            <person name="Kyrpides N.C."/>
            <person name="Klenk H.P."/>
            <person name="Chen F."/>
        </authorList>
    </citation>
    <scope>NUCLEOTIDE SEQUENCE [LARGE SCALE GENOMIC DNA]</scope>
    <source>
        <strain evidence="9">ATCC 33386 / NCTC 11300</strain>
    </source>
</reference>